<gene>
    <name evidence="2" type="ORF">ACFQ3N_17460</name>
</gene>
<dbReference type="PROSITE" id="PS50206">
    <property type="entry name" value="RHODANESE_3"/>
    <property type="match status" value="1"/>
</dbReference>
<dbReference type="SUPFAM" id="SSF52821">
    <property type="entry name" value="Rhodanese/Cell cycle control phosphatase"/>
    <property type="match status" value="1"/>
</dbReference>
<keyword evidence="3" id="KW-1185">Reference proteome</keyword>
<dbReference type="InterPro" id="IPR036873">
    <property type="entry name" value="Rhodanese-like_dom_sf"/>
</dbReference>
<protein>
    <submittedName>
        <fullName evidence="2">Rhodanese-like domain-containing protein</fullName>
    </submittedName>
</protein>
<dbReference type="PANTHER" id="PTHR43031">
    <property type="entry name" value="FAD-DEPENDENT OXIDOREDUCTASE"/>
    <property type="match status" value="1"/>
</dbReference>
<reference evidence="3" key="1">
    <citation type="journal article" date="2019" name="Int. J. Syst. Evol. Microbiol.">
        <title>The Global Catalogue of Microorganisms (GCM) 10K type strain sequencing project: providing services to taxonomists for standard genome sequencing and annotation.</title>
        <authorList>
            <consortium name="The Broad Institute Genomics Platform"/>
            <consortium name="The Broad Institute Genome Sequencing Center for Infectious Disease"/>
            <person name="Wu L."/>
            <person name="Ma J."/>
        </authorList>
    </citation>
    <scope>NUCLEOTIDE SEQUENCE [LARGE SCALE GENOMIC DNA]</scope>
    <source>
        <strain evidence="3">CCUG 56754</strain>
    </source>
</reference>
<proteinExistence type="predicted"/>
<dbReference type="CDD" id="cd00158">
    <property type="entry name" value="RHOD"/>
    <property type="match status" value="1"/>
</dbReference>
<evidence type="ECO:0000313" key="2">
    <source>
        <dbReference type="EMBL" id="MFD1040163.1"/>
    </source>
</evidence>
<evidence type="ECO:0000259" key="1">
    <source>
        <dbReference type="PROSITE" id="PS50206"/>
    </source>
</evidence>
<dbReference type="Gene3D" id="3.40.250.10">
    <property type="entry name" value="Rhodanese-like domain"/>
    <property type="match status" value="1"/>
</dbReference>
<dbReference type="InterPro" id="IPR050229">
    <property type="entry name" value="GlpE_sulfurtransferase"/>
</dbReference>
<evidence type="ECO:0000313" key="3">
    <source>
        <dbReference type="Proteomes" id="UP001597040"/>
    </source>
</evidence>
<dbReference type="Proteomes" id="UP001597040">
    <property type="component" value="Unassembled WGS sequence"/>
</dbReference>
<sequence length="102" mass="11623">MEHINKVTPSEVESLMENEEGIVIVDVREDEEVAQGMIENAKHIPLKEIPESIHNFSKEKHYVFVCRSGRRSMNAATYMKEQGFQVSNMVGGMLDWDGEVVI</sequence>
<feature type="domain" description="Rhodanese" evidence="1">
    <location>
        <begin position="18"/>
        <end position="102"/>
    </location>
</feature>
<dbReference type="Pfam" id="PF00581">
    <property type="entry name" value="Rhodanese"/>
    <property type="match status" value="1"/>
</dbReference>
<dbReference type="SMART" id="SM00450">
    <property type="entry name" value="RHOD"/>
    <property type="match status" value="1"/>
</dbReference>
<accession>A0ABW3LP25</accession>
<organism evidence="2 3">
    <name type="scientific">Virgibacillus byunsanensis</name>
    <dbReference type="NCBI Taxonomy" id="570945"/>
    <lineage>
        <taxon>Bacteria</taxon>
        <taxon>Bacillati</taxon>
        <taxon>Bacillota</taxon>
        <taxon>Bacilli</taxon>
        <taxon>Bacillales</taxon>
        <taxon>Bacillaceae</taxon>
        <taxon>Virgibacillus</taxon>
    </lineage>
</organism>
<name>A0ABW3LP25_9BACI</name>
<dbReference type="RefSeq" id="WP_390363989.1">
    <property type="nucleotide sequence ID" value="NZ_JBHTKJ010000063.1"/>
</dbReference>
<dbReference type="InterPro" id="IPR001763">
    <property type="entry name" value="Rhodanese-like_dom"/>
</dbReference>
<dbReference type="PANTHER" id="PTHR43031:SF17">
    <property type="entry name" value="SULFURTRANSFERASE YTWF-RELATED"/>
    <property type="match status" value="1"/>
</dbReference>
<dbReference type="EMBL" id="JBHTKJ010000063">
    <property type="protein sequence ID" value="MFD1040163.1"/>
    <property type="molecule type" value="Genomic_DNA"/>
</dbReference>
<comment type="caution">
    <text evidence="2">The sequence shown here is derived from an EMBL/GenBank/DDBJ whole genome shotgun (WGS) entry which is preliminary data.</text>
</comment>